<dbReference type="AlphaFoldDB" id="A0A7W9QDJ5"/>
<evidence type="ECO:0000313" key="12">
    <source>
        <dbReference type="EMBL" id="MBB5937242.1"/>
    </source>
</evidence>
<comment type="caution">
    <text evidence="12">The sequence shown here is derived from an EMBL/GenBank/DDBJ whole genome shotgun (WGS) entry which is preliminary data.</text>
</comment>
<dbReference type="GO" id="GO:0004315">
    <property type="term" value="F:3-oxoacyl-[acyl-carrier-protein] synthase activity"/>
    <property type="evidence" value="ECO:0007669"/>
    <property type="project" value="InterPro"/>
</dbReference>
<evidence type="ECO:0000256" key="1">
    <source>
        <dbReference type="ARBA" id="ARBA00005189"/>
    </source>
</evidence>
<dbReference type="InterPro" id="IPR013747">
    <property type="entry name" value="ACP_syn_III_C"/>
</dbReference>
<dbReference type="EMBL" id="JACHJL010000011">
    <property type="protein sequence ID" value="MBB5937242.1"/>
    <property type="molecule type" value="Genomic_DNA"/>
</dbReference>
<dbReference type="CDD" id="cd00830">
    <property type="entry name" value="KAS_III"/>
    <property type="match status" value="1"/>
</dbReference>
<evidence type="ECO:0000256" key="6">
    <source>
        <dbReference type="ARBA" id="ARBA00022832"/>
    </source>
</evidence>
<dbReference type="GO" id="GO:0006633">
    <property type="term" value="P:fatty acid biosynthetic process"/>
    <property type="evidence" value="ECO:0007669"/>
    <property type="project" value="UniProtKB-KW"/>
</dbReference>
<keyword evidence="5 12" id="KW-0808">Transferase</keyword>
<evidence type="ECO:0000259" key="10">
    <source>
        <dbReference type="Pfam" id="PF08541"/>
    </source>
</evidence>
<dbReference type="SUPFAM" id="SSF53901">
    <property type="entry name" value="Thiolase-like"/>
    <property type="match status" value="1"/>
</dbReference>
<evidence type="ECO:0000256" key="7">
    <source>
        <dbReference type="ARBA" id="ARBA00023098"/>
    </source>
</evidence>
<feature type="domain" description="Beta-ketoacyl-[acyl-carrier-protein] synthase III C-terminal" evidence="10">
    <location>
        <begin position="247"/>
        <end position="336"/>
    </location>
</feature>
<dbReference type="InterPro" id="IPR013751">
    <property type="entry name" value="ACP_syn_III_N"/>
</dbReference>
<dbReference type="EC" id="2.3.1.180" evidence="12"/>
<dbReference type="NCBIfam" id="NF006829">
    <property type="entry name" value="PRK09352.1"/>
    <property type="match status" value="1"/>
</dbReference>
<evidence type="ECO:0000259" key="11">
    <source>
        <dbReference type="Pfam" id="PF08545"/>
    </source>
</evidence>
<organism evidence="12 13">
    <name type="scientific">Streptomyces zagrosensis</name>
    <dbReference type="NCBI Taxonomy" id="1042984"/>
    <lineage>
        <taxon>Bacteria</taxon>
        <taxon>Bacillati</taxon>
        <taxon>Actinomycetota</taxon>
        <taxon>Actinomycetes</taxon>
        <taxon>Kitasatosporales</taxon>
        <taxon>Streptomycetaceae</taxon>
        <taxon>Streptomyces</taxon>
    </lineage>
</organism>
<dbReference type="InterPro" id="IPR004655">
    <property type="entry name" value="FabH"/>
</dbReference>
<keyword evidence="6" id="KW-0276">Fatty acid metabolism</keyword>
<dbReference type="Pfam" id="PF08541">
    <property type="entry name" value="ACP_syn_III_C"/>
    <property type="match status" value="1"/>
</dbReference>
<name>A0A7W9QDJ5_9ACTN</name>
<sequence length="346" mass="35913">MSGMSAMAPPRPIGILGTGSYVPERVVTNEEVAAKVPDITADWIESRTGIRTRRYAADTEATSDLAAHAARNALDHAGLPATLIDYIIVSTSTGDFPQPATASILQQLIGAQSAACFDINAVCAGFVYAIEVARGLIMANPGSRALVVGADVYSRILNFSDRRTAVLLGDGAGAVIMGEVPEGHGMLDVTLSTHGEAQDLIKVAAGGSRLPTSAQTLADGGHFFTMQGRAVRDFVMNNVPPVVQKVLDRVGVGVDDIACFVPHQANGVLLGQLADRCGLSRDRTHLVVGRYGNLGSASVPVALDDAVRTGAIGDGELVLLSGFGGGMSVGTCLLRWSACHGQGQHE</sequence>
<evidence type="ECO:0000313" key="13">
    <source>
        <dbReference type="Proteomes" id="UP000588098"/>
    </source>
</evidence>
<evidence type="ECO:0000256" key="9">
    <source>
        <dbReference type="ARBA" id="ARBA00023315"/>
    </source>
</evidence>
<keyword evidence="8" id="KW-0275">Fatty acid biosynthesis</keyword>
<evidence type="ECO:0000256" key="5">
    <source>
        <dbReference type="ARBA" id="ARBA00022679"/>
    </source>
</evidence>
<dbReference type="Pfam" id="PF08545">
    <property type="entry name" value="ACP_syn_III"/>
    <property type="match status" value="1"/>
</dbReference>
<accession>A0A7W9QDJ5</accession>
<reference evidence="12 13" key="1">
    <citation type="submission" date="2020-08" db="EMBL/GenBank/DDBJ databases">
        <title>Genomic Encyclopedia of Type Strains, Phase III (KMG-III): the genomes of soil and plant-associated and newly described type strains.</title>
        <authorList>
            <person name="Whitman W."/>
        </authorList>
    </citation>
    <scope>NUCLEOTIDE SEQUENCE [LARGE SCALE GENOMIC DNA]</scope>
    <source>
        <strain evidence="12 13">CECT 8305</strain>
    </source>
</reference>
<dbReference type="GO" id="GO:0033818">
    <property type="term" value="F:beta-ketoacyl-acyl-carrier-protein synthase III activity"/>
    <property type="evidence" value="ECO:0007669"/>
    <property type="project" value="UniProtKB-EC"/>
</dbReference>
<dbReference type="PANTHER" id="PTHR34069">
    <property type="entry name" value="3-OXOACYL-[ACYL-CARRIER-PROTEIN] SYNTHASE 3"/>
    <property type="match status" value="1"/>
</dbReference>
<dbReference type="Gene3D" id="3.40.47.10">
    <property type="match status" value="1"/>
</dbReference>
<keyword evidence="9 12" id="KW-0012">Acyltransferase</keyword>
<feature type="domain" description="Beta-ketoacyl-[acyl-carrier-protein] synthase III N-terminal" evidence="11">
    <location>
        <begin position="117"/>
        <end position="195"/>
    </location>
</feature>
<keyword evidence="4" id="KW-0444">Lipid biosynthesis</keyword>
<evidence type="ECO:0000256" key="3">
    <source>
        <dbReference type="ARBA" id="ARBA00022490"/>
    </source>
</evidence>
<proteinExistence type="inferred from homology"/>
<dbReference type="NCBIfam" id="TIGR00747">
    <property type="entry name" value="fabH"/>
    <property type="match status" value="1"/>
</dbReference>
<dbReference type="RefSeq" id="WP_246495095.1">
    <property type="nucleotide sequence ID" value="NZ_JACHJL010000011.1"/>
</dbReference>
<keyword evidence="13" id="KW-1185">Reference proteome</keyword>
<gene>
    <name evidence="12" type="ORF">FHS42_004321</name>
</gene>
<comment type="pathway">
    <text evidence="1">Lipid metabolism.</text>
</comment>
<keyword evidence="3" id="KW-0963">Cytoplasm</keyword>
<dbReference type="PANTHER" id="PTHR34069:SF2">
    <property type="entry name" value="BETA-KETOACYL-[ACYL-CARRIER-PROTEIN] SYNTHASE III"/>
    <property type="match status" value="1"/>
</dbReference>
<dbReference type="GO" id="GO:0044550">
    <property type="term" value="P:secondary metabolite biosynthetic process"/>
    <property type="evidence" value="ECO:0007669"/>
    <property type="project" value="TreeGrafter"/>
</dbReference>
<keyword evidence="7" id="KW-0443">Lipid metabolism</keyword>
<evidence type="ECO:0000256" key="4">
    <source>
        <dbReference type="ARBA" id="ARBA00022516"/>
    </source>
</evidence>
<comment type="similarity">
    <text evidence="2">Belongs to the thiolase-like superfamily. FabH family.</text>
</comment>
<evidence type="ECO:0000256" key="8">
    <source>
        <dbReference type="ARBA" id="ARBA00023160"/>
    </source>
</evidence>
<dbReference type="InterPro" id="IPR016039">
    <property type="entry name" value="Thiolase-like"/>
</dbReference>
<evidence type="ECO:0000256" key="2">
    <source>
        <dbReference type="ARBA" id="ARBA00008642"/>
    </source>
</evidence>
<dbReference type="Proteomes" id="UP000588098">
    <property type="component" value="Unassembled WGS sequence"/>
</dbReference>
<protein>
    <submittedName>
        <fullName evidence="12">3-oxoacyl-[acyl-carrier-protein] synthase-3</fullName>
        <ecNumber evidence="12">2.3.1.180</ecNumber>
    </submittedName>
</protein>